<dbReference type="InterPro" id="IPR044855">
    <property type="entry name" value="CoA-Trfase_III_dom3_sf"/>
</dbReference>
<protein>
    <submittedName>
        <fullName evidence="2">Crotonobetainyl-CoA:carnitine CoA-transferase CaiB-like acyl-CoA transferase</fullName>
    </submittedName>
</protein>
<dbReference type="PANTHER" id="PTHR48228:SF6">
    <property type="entry name" value="L-CARNITINE COA-TRANSFERASE"/>
    <property type="match status" value="1"/>
</dbReference>
<dbReference type="Pfam" id="PF02515">
    <property type="entry name" value="CoA_transf_3"/>
    <property type="match status" value="1"/>
</dbReference>
<name>A0A2V3UJP9_9HYPH</name>
<dbReference type="GO" id="GO:0016740">
    <property type="term" value="F:transferase activity"/>
    <property type="evidence" value="ECO:0007669"/>
    <property type="project" value="UniProtKB-KW"/>
</dbReference>
<evidence type="ECO:0000313" key="2">
    <source>
        <dbReference type="EMBL" id="PXW65000.1"/>
    </source>
</evidence>
<proteinExistence type="predicted"/>
<dbReference type="InterPro" id="IPR050509">
    <property type="entry name" value="CoA-transferase_III"/>
</dbReference>
<comment type="caution">
    <text evidence="2">The sequence shown here is derived from an EMBL/GenBank/DDBJ whole genome shotgun (WGS) entry which is preliminary data.</text>
</comment>
<dbReference type="OrthoDB" id="9806585at2"/>
<dbReference type="InterPro" id="IPR023606">
    <property type="entry name" value="CoA-Trfase_III_dom_1_sf"/>
</dbReference>
<reference evidence="2 3" key="1">
    <citation type="submission" date="2018-05" db="EMBL/GenBank/DDBJ databases">
        <title>Genomic Encyclopedia of Type Strains, Phase IV (KMG-IV): sequencing the most valuable type-strain genomes for metagenomic binning, comparative biology and taxonomic classification.</title>
        <authorList>
            <person name="Goeker M."/>
        </authorList>
    </citation>
    <scope>NUCLEOTIDE SEQUENCE [LARGE SCALE GENOMIC DNA]</scope>
    <source>
        <strain evidence="2 3">DSM 6462</strain>
    </source>
</reference>
<dbReference type="AlphaFoldDB" id="A0A2V3UJP9"/>
<keyword evidence="1 2" id="KW-0808">Transferase</keyword>
<sequence length="394" mass="41282">MIPMDQCRVLDLGIITAGAATSAVLADLGAEVIKIESPSYKDPFRIWSGETFPGEHPDLPPFFRMTNRGKLNAGIDLKHPKGRDVFLRLVARSDVVVENFSRGVMERLGLDFATLKRANPNIILASISSQGEYGPDARYVSFGSTLEAMAGLAALTGYEGGAPVVSGIALNYPDQVVAMFAAGMIATAWHARGNGAGGVHLDMSQRELTSFLCGEAFLAAATPARRGNAQPGIPVQDCYRADDGQWVAVTIRAEQLGALKGLAGDDAAPALAAWVAGRTAPEAAADLKAHGIDAAQVLDGRGVLAQRGVAWTRALQQGKDSDMVKGFLFTDDARPMTPSRPAAHCGADTREVLHRVGGYSQADIDALIASAAVASYDQDAPATGTIGVEVVAAQ</sequence>
<dbReference type="PANTHER" id="PTHR48228">
    <property type="entry name" value="SUCCINYL-COA--D-CITRAMALATE COA-TRANSFERASE"/>
    <property type="match status" value="1"/>
</dbReference>
<evidence type="ECO:0000256" key="1">
    <source>
        <dbReference type="ARBA" id="ARBA00022679"/>
    </source>
</evidence>
<dbReference type="Gene3D" id="3.40.50.10540">
    <property type="entry name" value="Crotonobetainyl-coa:carnitine coa-transferase, domain 1"/>
    <property type="match status" value="1"/>
</dbReference>
<dbReference type="InterPro" id="IPR003673">
    <property type="entry name" value="CoA-Trfase_fam_III"/>
</dbReference>
<accession>A0A2V3UJP9</accession>
<organism evidence="2 3">
    <name type="scientific">Chelatococcus asaccharovorans</name>
    <dbReference type="NCBI Taxonomy" id="28210"/>
    <lineage>
        <taxon>Bacteria</taxon>
        <taxon>Pseudomonadati</taxon>
        <taxon>Pseudomonadota</taxon>
        <taxon>Alphaproteobacteria</taxon>
        <taxon>Hyphomicrobiales</taxon>
        <taxon>Chelatococcaceae</taxon>
        <taxon>Chelatococcus</taxon>
    </lineage>
</organism>
<keyword evidence="3" id="KW-1185">Reference proteome</keyword>
<dbReference type="EMBL" id="QJJK01000001">
    <property type="protein sequence ID" value="PXW65000.1"/>
    <property type="molecule type" value="Genomic_DNA"/>
</dbReference>
<dbReference type="SUPFAM" id="SSF89796">
    <property type="entry name" value="CoA-transferase family III (CaiB/BaiF)"/>
    <property type="match status" value="1"/>
</dbReference>
<evidence type="ECO:0000313" key="3">
    <source>
        <dbReference type="Proteomes" id="UP000248021"/>
    </source>
</evidence>
<gene>
    <name evidence="2" type="ORF">C7450_101761</name>
</gene>
<dbReference type="Proteomes" id="UP000248021">
    <property type="component" value="Unassembled WGS sequence"/>
</dbReference>
<dbReference type="Gene3D" id="3.30.1540.10">
    <property type="entry name" value="formyl-coa transferase, domain 3"/>
    <property type="match status" value="1"/>
</dbReference>